<dbReference type="AlphaFoldDB" id="A0A1G6LYE6"/>
<reference evidence="3 5" key="2">
    <citation type="submission" date="2019-04" db="EMBL/GenBank/DDBJ databases">
        <title>Draft genome sequence data and analysis of a Fermenting Bacterium, Geotoga petraea strain HO-Geo1, isolated from heavy-oil petroleum reservoir in Russia.</title>
        <authorList>
            <person name="Grouzdev D.S."/>
            <person name="Semenova E.M."/>
            <person name="Sokolova D.S."/>
            <person name="Tourova T.P."/>
            <person name="Poltaraus A.B."/>
            <person name="Nazina T.N."/>
        </authorList>
    </citation>
    <scope>NUCLEOTIDE SEQUENCE [LARGE SCALE GENOMIC DNA]</scope>
    <source>
        <strain evidence="3 5">HO-Geo1</strain>
    </source>
</reference>
<gene>
    <name evidence="3" type="ORF">E4650_07405</name>
    <name evidence="2" type="ORF">SAMN04488588_1181</name>
</gene>
<proteinExistence type="predicted"/>
<dbReference type="EMBL" id="FMYV01000004">
    <property type="protein sequence ID" value="SDC48239.1"/>
    <property type="molecule type" value="Genomic_DNA"/>
</dbReference>
<dbReference type="OrthoDB" id="47385at2"/>
<dbReference type="Proteomes" id="UP000297288">
    <property type="component" value="Unassembled WGS sequence"/>
</dbReference>
<dbReference type="Proteomes" id="UP000199322">
    <property type="component" value="Unassembled WGS sequence"/>
</dbReference>
<reference evidence="2 4" key="1">
    <citation type="submission" date="2016-10" db="EMBL/GenBank/DDBJ databases">
        <authorList>
            <person name="de Groot N.N."/>
        </authorList>
    </citation>
    <scope>NUCLEOTIDE SEQUENCE [LARGE SCALE GENOMIC DNA]</scope>
    <source>
        <strain evidence="2 4">WG14</strain>
    </source>
</reference>
<sequence>MKGHFNKNIQDIINEKGISINDISLWLKIPKSSVKSLLNNDFENFSYMSLIDIARILSDKIGEDIAFIKDEEKYNEKDEKAKSNTKNNKSLIIPVMMVLIIISSIYIYIVFGNVLYYREVLSENRITLEIENKSDNLILVNNVELPSNSIETFSLTKEENLVINNNKGIVVIKTPNSEYEVKLEDFEVNFENGKN</sequence>
<evidence type="ECO:0000313" key="2">
    <source>
        <dbReference type="EMBL" id="SDC48239.1"/>
    </source>
</evidence>
<organism evidence="2 4">
    <name type="scientific">Geotoga petraea</name>
    <dbReference type="NCBI Taxonomy" id="28234"/>
    <lineage>
        <taxon>Bacteria</taxon>
        <taxon>Thermotogati</taxon>
        <taxon>Thermotogota</taxon>
        <taxon>Thermotogae</taxon>
        <taxon>Petrotogales</taxon>
        <taxon>Petrotogaceae</taxon>
        <taxon>Geotoga</taxon>
    </lineage>
</organism>
<keyword evidence="1" id="KW-0812">Transmembrane</keyword>
<name>A0A1G6LYE6_9BACT</name>
<evidence type="ECO:0000313" key="3">
    <source>
        <dbReference type="EMBL" id="TGG87564.1"/>
    </source>
</evidence>
<dbReference type="RefSeq" id="WP_091403590.1">
    <property type="nucleotide sequence ID" value="NZ_FMYV01000004.1"/>
</dbReference>
<feature type="transmembrane region" description="Helical" evidence="1">
    <location>
        <begin position="91"/>
        <end position="117"/>
    </location>
</feature>
<evidence type="ECO:0000256" key="1">
    <source>
        <dbReference type="SAM" id="Phobius"/>
    </source>
</evidence>
<protein>
    <submittedName>
        <fullName evidence="2">Uncharacterized protein</fullName>
    </submittedName>
</protein>
<keyword evidence="1" id="KW-0472">Membrane</keyword>
<keyword evidence="4" id="KW-1185">Reference proteome</keyword>
<evidence type="ECO:0000313" key="4">
    <source>
        <dbReference type="Proteomes" id="UP000199322"/>
    </source>
</evidence>
<dbReference type="EMBL" id="SRME01000004">
    <property type="protein sequence ID" value="TGG87564.1"/>
    <property type="molecule type" value="Genomic_DNA"/>
</dbReference>
<accession>A0A1G6LYE6</accession>
<dbReference type="STRING" id="28234.SAMN04488588_1181"/>
<evidence type="ECO:0000313" key="5">
    <source>
        <dbReference type="Proteomes" id="UP000297288"/>
    </source>
</evidence>
<keyword evidence="1" id="KW-1133">Transmembrane helix</keyword>